<reference evidence="7" key="1">
    <citation type="submission" date="2021-12" db="EMBL/GenBank/DDBJ databases">
        <authorList>
            <person name="King R."/>
        </authorList>
    </citation>
    <scope>NUCLEOTIDE SEQUENCE</scope>
</reference>
<feature type="transmembrane region" description="Helical" evidence="5">
    <location>
        <begin position="116"/>
        <end position="136"/>
    </location>
</feature>
<evidence type="ECO:0000313" key="8">
    <source>
        <dbReference type="Proteomes" id="UP001154078"/>
    </source>
</evidence>
<dbReference type="Pfam" id="PF13664">
    <property type="entry name" value="DUF4149"/>
    <property type="match status" value="1"/>
</dbReference>
<dbReference type="PANTHER" id="PTHR23241">
    <property type="entry name" value="LATE EMBRYOGENESIS ABUNDANT PLANTS LEA-RELATED"/>
    <property type="match status" value="1"/>
</dbReference>
<evidence type="ECO:0000256" key="4">
    <source>
        <dbReference type="ARBA" id="ARBA00023136"/>
    </source>
</evidence>
<evidence type="ECO:0000256" key="1">
    <source>
        <dbReference type="ARBA" id="ARBA00004370"/>
    </source>
</evidence>
<proteinExistence type="predicted"/>
<evidence type="ECO:0000259" key="6">
    <source>
        <dbReference type="Pfam" id="PF13664"/>
    </source>
</evidence>
<dbReference type="Proteomes" id="UP001154078">
    <property type="component" value="Chromosome 8"/>
</dbReference>
<keyword evidence="3 5" id="KW-1133">Transmembrane helix</keyword>
<feature type="transmembrane region" description="Helical" evidence="5">
    <location>
        <begin position="148"/>
        <end position="167"/>
    </location>
</feature>
<feature type="transmembrane region" description="Helical" evidence="5">
    <location>
        <begin position="179"/>
        <end position="200"/>
    </location>
</feature>
<feature type="domain" description="TMEM205-like" evidence="6">
    <location>
        <begin position="113"/>
        <end position="210"/>
    </location>
</feature>
<evidence type="ECO:0000256" key="5">
    <source>
        <dbReference type="SAM" id="Phobius"/>
    </source>
</evidence>
<feature type="transmembrane region" description="Helical" evidence="5">
    <location>
        <begin position="248"/>
        <end position="269"/>
    </location>
</feature>
<evidence type="ECO:0000313" key="7">
    <source>
        <dbReference type="EMBL" id="CAH0562544.1"/>
    </source>
</evidence>
<dbReference type="AlphaFoldDB" id="A0A9P0FM32"/>
<dbReference type="OrthoDB" id="1641132at2759"/>
<protein>
    <recommendedName>
        <fullName evidence="6">TMEM205-like domain-containing protein</fullName>
    </recommendedName>
</protein>
<keyword evidence="2 5" id="KW-0812">Transmembrane</keyword>
<gene>
    <name evidence="7" type="ORF">MELIAE_LOCUS11628</name>
</gene>
<dbReference type="PANTHER" id="PTHR23241:SF102">
    <property type="entry name" value="LD23009P"/>
    <property type="match status" value="1"/>
</dbReference>
<evidence type="ECO:0000256" key="2">
    <source>
        <dbReference type="ARBA" id="ARBA00022692"/>
    </source>
</evidence>
<keyword evidence="8" id="KW-1185">Reference proteome</keyword>
<dbReference type="InterPro" id="IPR025423">
    <property type="entry name" value="TMEM205-like"/>
</dbReference>
<evidence type="ECO:0000256" key="3">
    <source>
        <dbReference type="ARBA" id="ARBA00022989"/>
    </source>
</evidence>
<dbReference type="GO" id="GO:0016020">
    <property type="term" value="C:membrane"/>
    <property type="evidence" value="ECO:0007669"/>
    <property type="project" value="UniProtKB-SubCell"/>
</dbReference>
<feature type="transmembrane region" description="Helical" evidence="5">
    <location>
        <begin position="77"/>
        <end position="96"/>
    </location>
</feature>
<name>A0A9P0FM32_BRAAE</name>
<dbReference type="InterPro" id="IPR053009">
    <property type="entry name" value="Xanthocillin_Biosynth-Assoc"/>
</dbReference>
<keyword evidence="4 5" id="KW-0472">Membrane</keyword>
<accession>A0A9P0FM32</accession>
<comment type="subcellular location">
    <subcellularLocation>
        <location evidence="1">Membrane</location>
    </subcellularLocation>
</comment>
<sequence length="279" mass="31424">MCVGKVAAEVKMPLARTKSVASVHTNPPRKEKIQYSEDILAVSTHYTKEILYGIDSFKNKFQNSVFYKILTHTTQPAHLITALAVISLAFLILPATHEDAPKSSLLTLVYLGSFSAHFGAQIWMTFISGLALYFSLPRHIFGSVQKVLFPKYFLLNAILSLITLVVFLRHNKDLRVPEIFVQTIGMSICFFTELIIRLYLTPPLLTLITEKNQIEKSAGVGFEVGKVDPGKLKHCPHYLKIHKKFRKVHMSIAIGNIVTMACTMLHLYYLSQKLSITAM</sequence>
<organism evidence="7 8">
    <name type="scientific">Brassicogethes aeneus</name>
    <name type="common">Rape pollen beetle</name>
    <name type="synonym">Meligethes aeneus</name>
    <dbReference type="NCBI Taxonomy" id="1431903"/>
    <lineage>
        <taxon>Eukaryota</taxon>
        <taxon>Metazoa</taxon>
        <taxon>Ecdysozoa</taxon>
        <taxon>Arthropoda</taxon>
        <taxon>Hexapoda</taxon>
        <taxon>Insecta</taxon>
        <taxon>Pterygota</taxon>
        <taxon>Neoptera</taxon>
        <taxon>Endopterygota</taxon>
        <taxon>Coleoptera</taxon>
        <taxon>Polyphaga</taxon>
        <taxon>Cucujiformia</taxon>
        <taxon>Nitidulidae</taxon>
        <taxon>Meligethinae</taxon>
        <taxon>Brassicogethes</taxon>
    </lineage>
</organism>
<dbReference type="EMBL" id="OV121139">
    <property type="protein sequence ID" value="CAH0562544.1"/>
    <property type="molecule type" value="Genomic_DNA"/>
</dbReference>